<evidence type="ECO:0000256" key="1">
    <source>
        <dbReference type="SAM" id="MobiDB-lite"/>
    </source>
</evidence>
<dbReference type="InterPro" id="IPR043129">
    <property type="entry name" value="ATPase_NBD"/>
</dbReference>
<dbReference type="InterPro" id="IPR000600">
    <property type="entry name" value="ROK"/>
</dbReference>
<dbReference type="GO" id="GO:0016301">
    <property type="term" value="F:kinase activity"/>
    <property type="evidence" value="ECO:0007669"/>
    <property type="project" value="UniProtKB-KW"/>
</dbReference>
<dbReference type="AlphaFoldDB" id="A0A090EWN1"/>
<accession>A0A090EWN1</accession>
<dbReference type="CDD" id="cd23763">
    <property type="entry name" value="ASKHA_ATPase_ROK"/>
    <property type="match status" value="1"/>
</dbReference>
<reference evidence="2 3" key="1">
    <citation type="submission" date="2014-08" db="EMBL/GenBank/DDBJ databases">
        <authorList>
            <person name="Moulin Lionel"/>
        </authorList>
    </citation>
    <scope>NUCLEOTIDE SEQUENCE [LARGE SCALE GENOMIC DNA]</scope>
</reference>
<evidence type="ECO:0000313" key="3">
    <source>
        <dbReference type="Proteomes" id="UP000046373"/>
    </source>
</evidence>
<sequence>MATADGAAPRQMRRGKDMDERSISNDEQSAAPRRAAGRPRASESAHGSLALLLNLVRSGVATTRQELEIQSEMGRAVVTDRLATLLKLGLIEEGELGLAVGGRAPRHVRFRPRMGIILAAVLDHSSLAVGVSDLTGRLLAEHHEAVELAAGPEPVVQRLATLFAWMLEEHGSEGGIWGIGLAVPGAVEKPDGQRLFAPALTAFQNWDGFPFVEQLATLVGAPVWVRSGVQTMTMGELKSGSGIGLADMIFVKLGRSISAGVISEGTLHRGAQGAAGMIGHTFVEGGSLETIAGSEALTREARQAADSGRSPYLAGVLARTGEVTVTDTGHGAQLGDPFCIDLLGRCGRAVGEVLAPLANLLNPSLIVLGGAVAETGDILLAAVREAVYRQSHPVVTRDLRIVRSQMGGSAGLVGAAQVVAEALFDPRFLQGWITLGSPREHPEFKDFLARAAVDTVTRPAKPRPPGGSLA</sequence>
<dbReference type="Proteomes" id="UP000046373">
    <property type="component" value="Unassembled WGS sequence"/>
</dbReference>
<dbReference type="Pfam" id="PF00480">
    <property type="entry name" value="ROK"/>
    <property type="match status" value="1"/>
</dbReference>
<dbReference type="PANTHER" id="PTHR18964:SF173">
    <property type="entry name" value="GLUCOKINASE"/>
    <property type="match status" value="1"/>
</dbReference>
<keyword evidence="2" id="KW-0418">Kinase</keyword>
<name>A0A090EWN1_MESPL</name>
<dbReference type="SUPFAM" id="SSF53067">
    <property type="entry name" value="Actin-like ATPase domain"/>
    <property type="match status" value="1"/>
</dbReference>
<feature type="region of interest" description="Disordered" evidence="1">
    <location>
        <begin position="1"/>
        <end position="43"/>
    </location>
</feature>
<dbReference type="PANTHER" id="PTHR18964">
    <property type="entry name" value="ROK (REPRESSOR, ORF, KINASE) FAMILY"/>
    <property type="match status" value="1"/>
</dbReference>
<dbReference type="Gene3D" id="3.30.420.40">
    <property type="match status" value="2"/>
</dbReference>
<protein>
    <submittedName>
        <fullName evidence="2">Transcriptional regulator/sugar kinase</fullName>
    </submittedName>
</protein>
<proteinExistence type="predicted"/>
<keyword evidence="2" id="KW-0808">Transferase</keyword>
<feature type="compositionally biased region" description="Low complexity" evidence="1">
    <location>
        <begin position="29"/>
        <end position="43"/>
    </location>
</feature>
<organism evidence="2 3">
    <name type="scientific">Mesorhizobium plurifarium</name>
    <dbReference type="NCBI Taxonomy" id="69974"/>
    <lineage>
        <taxon>Bacteria</taxon>
        <taxon>Pseudomonadati</taxon>
        <taxon>Pseudomonadota</taxon>
        <taxon>Alphaproteobacteria</taxon>
        <taxon>Hyphomicrobiales</taxon>
        <taxon>Phyllobacteriaceae</taxon>
        <taxon>Mesorhizobium</taxon>
    </lineage>
</organism>
<dbReference type="EMBL" id="CCNB01000012">
    <property type="protein sequence ID" value="CDX35855.1"/>
    <property type="molecule type" value="Genomic_DNA"/>
</dbReference>
<gene>
    <name evidence="2" type="ORF">MPLDJ20_20347</name>
</gene>
<feature type="compositionally biased region" description="Basic and acidic residues" evidence="1">
    <location>
        <begin position="14"/>
        <end position="24"/>
    </location>
</feature>
<evidence type="ECO:0000313" key="2">
    <source>
        <dbReference type="EMBL" id="CDX35855.1"/>
    </source>
</evidence>